<dbReference type="GO" id="GO:0005506">
    <property type="term" value="F:iron ion binding"/>
    <property type="evidence" value="ECO:0007669"/>
    <property type="project" value="UniProtKB-UniRule"/>
</dbReference>
<dbReference type="GO" id="GO:0070475">
    <property type="term" value="P:rRNA base methylation"/>
    <property type="evidence" value="ECO:0007669"/>
    <property type="project" value="TreeGrafter"/>
</dbReference>
<protein>
    <recommendedName>
        <fullName evidence="9">23S rRNA (uracil(1939)-C(5))-methyltransferase RlmD</fullName>
        <ecNumber evidence="9">2.1.1.190</ecNumber>
    </recommendedName>
    <alternativeName>
        <fullName evidence="9">23S rRNA(m5U1939)-methyltransferase</fullName>
    </alternativeName>
</protein>
<dbReference type="Pfam" id="PF05958">
    <property type="entry name" value="tRNA_U5-meth_tr"/>
    <property type="match status" value="1"/>
</dbReference>
<dbReference type="Proteomes" id="UP000238308">
    <property type="component" value="Unassembled WGS sequence"/>
</dbReference>
<keyword evidence="7 9" id="KW-0408">Iron</keyword>
<dbReference type="PROSITE" id="PS01230">
    <property type="entry name" value="TRMA_1"/>
    <property type="match status" value="1"/>
</dbReference>
<feature type="binding site" evidence="9">
    <location>
        <position position="299"/>
    </location>
    <ligand>
        <name>S-adenosyl-L-methionine</name>
        <dbReference type="ChEBI" id="CHEBI:59789"/>
    </ligand>
</feature>
<comment type="catalytic activity">
    <reaction evidence="9">
        <text>uridine(1939) in 23S rRNA + S-adenosyl-L-methionine = 5-methyluridine(1939) in 23S rRNA + S-adenosyl-L-homocysteine + H(+)</text>
        <dbReference type="Rhea" id="RHEA:42908"/>
        <dbReference type="Rhea" id="RHEA-COMP:10278"/>
        <dbReference type="Rhea" id="RHEA-COMP:10279"/>
        <dbReference type="ChEBI" id="CHEBI:15378"/>
        <dbReference type="ChEBI" id="CHEBI:57856"/>
        <dbReference type="ChEBI" id="CHEBI:59789"/>
        <dbReference type="ChEBI" id="CHEBI:65315"/>
        <dbReference type="ChEBI" id="CHEBI:74447"/>
        <dbReference type="EC" id="2.1.1.190"/>
    </reaction>
</comment>
<keyword evidence="2 9" id="KW-0698">rRNA processing</keyword>
<evidence type="ECO:0000256" key="6">
    <source>
        <dbReference type="ARBA" id="ARBA00022723"/>
    </source>
</evidence>
<dbReference type="PROSITE" id="PS50926">
    <property type="entry name" value="TRAM"/>
    <property type="match status" value="1"/>
</dbReference>
<feature type="active site" description="Nucleophile" evidence="9 10">
    <location>
        <position position="393"/>
    </location>
</feature>
<dbReference type="SUPFAM" id="SSF50249">
    <property type="entry name" value="Nucleic acid-binding proteins"/>
    <property type="match status" value="1"/>
</dbReference>
<feature type="active site" evidence="11">
    <location>
        <position position="393"/>
    </location>
</feature>
<evidence type="ECO:0000313" key="13">
    <source>
        <dbReference type="EMBL" id="PRY99032.1"/>
    </source>
</evidence>
<dbReference type="AlphaFoldDB" id="A0A2T0XJD7"/>
<dbReference type="GO" id="GO:0070041">
    <property type="term" value="F:rRNA (uridine-C5-)-methyltransferase activity"/>
    <property type="evidence" value="ECO:0007669"/>
    <property type="project" value="UniProtKB-UniRule"/>
</dbReference>
<dbReference type="InterPro" id="IPR002792">
    <property type="entry name" value="TRAM_dom"/>
</dbReference>
<accession>A0A2T0XJD7</accession>
<dbReference type="NCBIfam" id="NF009639">
    <property type="entry name" value="PRK13168.1"/>
    <property type="match status" value="1"/>
</dbReference>
<dbReference type="Gene3D" id="2.40.50.140">
    <property type="entry name" value="Nucleic acid-binding proteins"/>
    <property type="match status" value="1"/>
</dbReference>
<dbReference type="RefSeq" id="WP_106226380.1">
    <property type="nucleotide sequence ID" value="NZ_PVTV01000011.1"/>
</dbReference>
<feature type="binding site" evidence="9 10">
    <location>
        <position position="294"/>
    </location>
    <ligand>
        <name>S-adenosyl-L-methionine</name>
        <dbReference type="ChEBI" id="CHEBI:59789"/>
    </ligand>
</feature>
<keyword evidence="1 9" id="KW-0004">4Fe-4S</keyword>
<dbReference type="PANTHER" id="PTHR11061">
    <property type="entry name" value="RNA M5U METHYLTRANSFERASE"/>
    <property type="match status" value="1"/>
</dbReference>
<feature type="domain" description="TRAM" evidence="12">
    <location>
        <begin position="1"/>
        <end position="55"/>
    </location>
</feature>
<dbReference type="InterPro" id="IPR029063">
    <property type="entry name" value="SAM-dependent_MTases_sf"/>
</dbReference>
<dbReference type="EMBL" id="PVTV01000011">
    <property type="protein sequence ID" value="PRY99032.1"/>
    <property type="molecule type" value="Genomic_DNA"/>
</dbReference>
<comment type="caution">
    <text evidence="13">The sequence shown here is derived from an EMBL/GenBank/DDBJ whole genome shotgun (WGS) entry which is preliminary data.</text>
</comment>
<dbReference type="PROSITE" id="PS01231">
    <property type="entry name" value="TRMA_2"/>
    <property type="match status" value="1"/>
</dbReference>
<feature type="binding site" evidence="9">
    <location>
        <position position="342"/>
    </location>
    <ligand>
        <name>S-adenosyl-L-methionine</name>
        <dbReference type="ChEBI" id="CHEBI:59789"/>
    </ligand>
</feature>
<dbReference type="InterPro" id="IPR010280">
    <property type="entry name" value="U5_MeTrfase_fam"/>
</dbReference>
<evidence type="ECO:0000313" key="14">
    <source>
        <dbReference type="Proteomes" id="UP000238308"/>
    </source>
</evidence>
<keyword evidence="4 9" id="KW-0808">Transferase</keyword>
<keyword evidence="5 9" id="KW-0949">S-adenosyl-L-methionine</keyword>
<name>A0A2T0XJD7_9BURK</name>
<feature type="binding site" evidence="9">
    <location>
        <position position="156"/>
    </location>
    <ligand>
        <name>[4Fe-4S] cluster</name>
        <dbReference type="ChEBI" id="CHEBI:49883"/>
    </ligand>
</feature>
<proteinExistence type="inferred from homology"/>
<evidence type="ECO:0000256" key="2">
    <source>
        <dbReference type="ARBA" id="ARBA00022552"/>
    </source>
</evidence>
<dbReference type="GO" id="GO:0051539">
    <property type="term" value="F:4 iron, 4 sulfur cluster binding"/>
    <property type="evidence" value="ECO:0007669"/>
    <property type="project" value="UniProtKB-KW"/>
</dbReference>
<dbReference type="CDD" id="cd02440">
    <property type="entry name" value="AdoMet_MTases"/>
    <property type="match status" value="1"/>
</dbReference>
<comment type="similarity">
    <text evidence="9">Belongs to the class I-like SAM-binding methyltransferase superfamily. RNA M5U methyltransferase family. RlmD subfamily.</text>
</comment>
<evidence type="ECO:0000259" key="12">
    <source>
        <dbReference type="PROSITE" id="PS50926"/>
    </source>
</evidence>
<dbReference type="InterPro" id="IPR030391">
    <property type="entry name" value="MeTrfase_TrmA_CS"/>
</dbReference>
<evidence type="ECO:0000256" key="8">
    <source>
        <dbReference type="ARBA" id="ARBA00023014"/>
    </source>
</evidence>
<dbReference type="EC" id="2.1.1.190" evidence="9"/>
<dbReference type="GO" id="GO:0003723">
    <property type="term" value="F:RNA binding"/>
    <property type="evidence" value="ECO:0007669"/>
    <property type="project" value="InterPro"/>
</dbReference>
<keyword evidence="6 9" id="KW-0479">Metal-binding</keyword>
<feature type="binding site" evidence="9 10">
    <location>
        <position position="265"/>
    </location>
    <ligand>
        <name>S-adenosyl-L-methionine</name>
        <dbReference type="ChEBI" id="CHEBI:59789"/>
    </ligand>
</feature>
<dbReference type="InterPro" id="IPR012340">
    <property type="entry name" value="NA-bd_OB-fold"/>
</dbReference>
<keyword evidence="14" id="KW-1185">Reference proteome</keyword>
<dbReference type="Pfam" id="PF01938">
    <property type="entry name" value="TRAM"/>
    <property type="match status" value="1"/>
</dbReference>
<comment type="function">
    <text evidence="9">Catalyzes the formation of 5-methyl-uridine at position 1939 (m5U1939) in 23S rRNA.</text>
</comment>
<dbReference type="PANTHER" id="PTHR11061:SF49">
    <property type="entry name" value="23S RRNA (URACIL(1939)-C(5))-METHYLTRANSFERASE RLMD"/>
    <property type="match status" value="1"/>
</dbReference>
<feature type="binding site" evidence="9 10">
    <location>
        <position position="363"/>
    </location>
    <ligand>
        <name>S-adenosyl-L-methionine</name>
        <dbReference type="ChEBI" id="CHEBI:59789"/>
    </ligand>
</feature>
<dbReference type="PROSITE" id="PS51687">
    <property type="entry name" value="SAM_MT_RNA_M5U"/>
    <property type="match status" value="1"/>
</dbReference>
<evidence type="ECO:0000256" key="7">
    <source>
        <dbReference type="ARBA" id="ARBA00023004"/>
    </source>
</evidence>
<reference evidence="13 14" key="1">
    <citation type="submission" date="2018-03" db="EMBL/GenBank/DDBJ databases">
        <title>Genomic Encyclopedia of Type Strains, Phase III (KMG-III): the genomes of soil and plant-associated and newly described type strains.</title>
        <authorList>
            <person name="Whitman W."/>
        </authorList>
    </citation>
    <scope>NUCLEOTIDE SEQUENCE [LARGE SCALE GENOMIC DNA]</scope>
    <source>
        <strain evidence="13 14">MWH-P2sevCIIIb</strain>
    </source>
</reference>
<dbReference type="NCBIfam" id="TIGR00479">
    <property type="entry name" value="rumA"/>
    <property type="match status" value="1"/>
</dbReference>
<sequence>MSTELLTVESLDLEARGIARREGKVVFIEGALPGELVTANVFRKKPSFEIGKVEVIARQSSQRVTPKCIYAGICGGCMMQHLDPAAQVAVKQRALEDSLAHIGALKAESMLPALHGPSWGYRYRARFSVRHVTKKGGVLVGFHERKSSFVADMQSCQILPPHVSALLMPLRQLVMGLSMPDRIPQIEVSVGDRVTALVLRHLMPLSEDDVVLLRAFAQEHQIQWWLQSKGPDTVVLLDPSQEGDLAYVLPEFGLRMPYRPTDFTQVNQYINQALVSKAVKLLAVKDTDRVADMFCGLGNFTLPLATKAQFVVGIEGSAMLTQRAGEAASLAGLNNASFTTLNLFEVDSHWLEGLGKFDRMLLDPPREGAVAVSHAIAGLTQSAKPSRIVYVSCNPATLARDAAVLVNDGGYVLKTAGVINMFPHTGHVESIAVFDLLSSD</sequence>
<dbReference type="Gene3D" id="2.40.50.1070">
    <property type="match status" value="1"/>
</dbReference>
<evidence type="ECO:0000256" key="4">
    <source>
        <dbReference type="ARBA" id="ARBA00022679"/>
    </source>
</evidence>
<dbReference type="OrthoDB" id="9804590at2"/>
<gene>
    <name evidence="9" type="primary">rlmD</name>
    <name evidence="13" type="ORF">BCM14_0470</name>
</gene>
<evidence type="ECO:0000256" key="1">
    <source>
        <dbReference type="ARBA" id="ARBA00022485"/>
    </source>
</evidence>
<dbReference type="HAMAP" id="MF_01010">
    <property type="entry name" value="23SrRNA_methyltr_RlmD"/>
    <property type="match status" value="1"/>
</dbReference>
<feature type="binding site" evidence="9 10">
    <location>
        <position position="315"/>
    </location>
    <ligand>
        <name>S-adenosyl-L-methionine</name>
        <dbReference type="ChEBI" id="CHEBI:59789"/>
    </ligand>
</feature>
<evidence type="ECO:0000256" key="3">
    <source>
        <dbReference type="ARBA" id="ARBA00022603"/>
    </source>
</evidence>
<evidence type="ECO:0000256" key="9">
    <source>
        <dbReference type="HAMAP-Rule" id="MF_01010"/>
    </source>
</evidence>
<evidence type="ECO:0000256" key="11">
    <source>
        <dbReference type="PROSITE-ProRule" id="PRU10015"/>
    </source>
</evidence>
<organism evidence="13 14">
    <name type="scientific">Jezberella montanilacus</name>
    <dbReference type="NCBI Taxonomy" id="323426"/>
    <lineage>
        <taxon>Bacteria</taxon>
        <taxon>Pseudomonadati</taxon>
        <taxon>Pseudomonadota</taxon>
        <taxon>Betaproteobacteria</taxon>
        <taxon>Burkholderiales</taxon>
        <taxon>Alcaligenaceae</taxon>
        <taxon>Jezberella</taxon>
    </lineage>
</organism>
<evidence type="ECO:0000256" key="10">
    <source>
        <dbReference type="PROSITE-ProRule" id="PRU01024"/>
    </source>
</evidence>
<feature type="binding site" evidence="9">
    <location>
        <position position="77"/>
    </location>
    <ligand>
        <name>[4Fe-4S] cluster</name>
        <dbReference type="ChEBI" id="CHEBI:49883"/>
    </ligand>
</feature>
<dbReference type="InterPro" id="IPR001566">
    <property type="entry name" value="23S_rRNA_MeTrfase_RlmD"/>
</dbReference>
<dbReference type="SUPFAM" id="SSF53335">
    <property type="entry name" value="S-adenosyl-L-methionine-dependent methyltransferases"/>
    <property type="match status" value="1"/>
</dbReference>
<evidence type="ECO:0000256" key="5">
    <source>
        <dbReference type="ARBA" id="ARBA00022691"/>
    </source>
</evidence>
<dbReference type="Gene3D" id="3.40.50.150">
    <property type="entry name" value="Vaccinia Virus protein VP39"/>
    <property type="match status" value="1"/>
</dbReference>
<feature type="binding site" evidence="9">
    <location>
        <position position="74"/>
    </location>
    <ligand>
        <name>[4Fe-4S] cluster</name>
        <dbReference type="ChEBI" id="CHEBI:49883"/>
    </ligand>
</feature>
<keyword evidence="8 9" id="KW-0411">Iron-sulfur</keyword>
<keyword evidence="3 9" id="KW-0489">Methyltransferase</keyword>
<dbReference type="InterPro" id="IPR030390">
    <property type="entry name" value="MeTrfase_TrmA_AS"/>
</dbReference>
<feature type="binding site" evidence="9">
    <location>
        <position position="68"/>
    </location>
    <ligand>
        <name>[4Fe-4S] cluster</name>
        <dbReference type="ChEBI" id="CHEBI:49883"/>
    </ligand>
</feature>